<keyword evidence="3" id="KW-0408">Iron</keyword>
<dbReference type="EC" id="1.7.1.15" evidence="6"/>
<evidence type="ECO:0000259" key="5">
    <source>
        <dbReference type="PROSITE" id="PS51296"/>
    </source>
</evidence>
<dbReference type="PROSITE" id="PS51296">
    <property type="entry name" value="RIESKE"/>
    <property type="match status" value="1"/>
</dbReference>
<keyword evidence="2" id="KW-0479">Metal-binding</keyword>
<proteinExistence type="predicted"/>
<reference evidence="6 7" key="1">
    <citation type="submission" date="2023-07" db="EMBL/GenBank/DDBJ databases">
        <title>Sequencing the genomes of 1000 actinobacteria strains.</title>
        <authorList>
            <person name="Klenk H.-P."/>
        </authorList>
    </citation>
    <scope>NUCLEOTIDE SEQUENCE [LARGE SCALE GENOMIC DNA]</scope>
    <source>
        <strain evidence="6 7">DSM 44388</strain>
    </source>
</reference>
<dbReference type="InterPro" id="IPR017941">
    <property type="entry name" value="Rieske_2Fe-2S"/>
</dbReference>
<gene>
    <name evidence="6" type="ORF">J2S57_001481</name>
</gene>
<keyword evidence="7" id="KW-1185">Reference proteome</keyword>
<sequence length="97" mass="10237">MILGPVDEIPPGEGRAYTVQGRTLAVFRLRSGALKAFPAACPHSGGPLADAQIDENVLICPLHLNTWDLTTGCSRSGQPDLEVIGVREVAGQIVFSP</sequence>
<name>A0ABT9NZ81_9ACTN</name>
<keyword evidence="6" id="KW-0560">Oxidoreductase</keyword>
<keyword evidence="1" id="KW-0001">2Fe-2S</keyword>
<dbReference type="PANTHER" id="PTHR21496:SF23">
    <property type="entry name" value="3-PHENYLPROPIONATE_CINNAMIC ACID DIOXYGENASE FERREDOXIN SUBUNIT"/>
    <property type="match status" value="1"/>
</dbReference>
<dbReference type="InterPro" id="IPR036922">
    <property type="entry name" value="Rieske_2Fe-2S_sf"/>
</dbReference>
<evidence type="ECO:0000256" key="4">
    <source>
        <dbReference type="ARBA" id="ARBA00023014"/>
    </source>
</evidence>
<dbReference type="EMBL" id="JAUSQZ010000001">
    <property type="protein sequence ID" value="MDP9825732.1"/>
    <property type="molecule type" value="Genomic_DNA"/>
</dbReference>
<dbReference type="Pfam" id="PF00355">
    <property type="entry name" value="Rieske"/>
    <property type="match status" value="1"/>
</dbReference>
<dbReference type="PANTHER" id="PTHR21496">
    <property type="entry name" value="FERREDOXIN-RELATED"/>
    <property type="match status" value="1"/>
</dbReference>
<dbReference type="Gene3D" id="2.102.10.10">
    <property type="entry name" value="Rieske [2Fe-2S] iron-sulphur domain"/>
    <property type="match status" value="1"/>
</dbReference>
<evidence type="ECO:0000256" key="2">
    <source>
        <dbReference type="ARBA" id="ARBA00022723"/>
    </source>
</evidence>
<keyword evidence="4" id="KW-0411">Iron-sulfur</keyword>
<evidence type="ECO:0000256" key="3">
    <source>
        <dbReference type="ARBA" id="ARBA00023004"/>
    </source>
</evidence>
<dbReference type="Proteomes" id="UP001235712">
    <property type="component" value="Unassembled WGS sequence"/>
</dbReference>
<dbReference type="RefSeq" id="WP_307239816.1">
    <property type="nucleotide sequence ID" value="NZ_JAUSQZ010000001.1"/>
</dbReference>
<feature type="domain" description="Rieske" evidence="5">
    <location>
        <begin position="1"/>
        <end position="95"/>
    </location>
</feature>
<protein>
    <submittedName>
        <fullName evidence="6">Nitrite reductase (NADH) small subunit</fullName>
        <ecNumber evidence="6">1.7.1.15</ecNumber>
    </submittedName>
</protein>
<evidence type="ECO:0000313" key="7">
    <source>
        <dbReference type="Proteomes" id="UP001235712"/>
    </source>
</evidence>
<evidence type="ECO:0000313" key="6">
    <source>
        <dbReference type="EMBL" id="MDP9825732.1"/>
    </source>
</evidence>
<dbReference type="SUPFAM" id="SSF50022">
    <property type="entry name" value="ISP domain"/>
    <property type="match status" value="1"/>
</dbReference>
<accession>A0ABT9NZ81</accession>
<evidence type="ECO:0000256" key="1">
    <source>
        <dbReference type="ARBA" id="ARBA00022714"/>
    </source>
</evidence>
<organism evidence="6 7">
    <name type="scientific">Kineosporia succinea</name>
    <dbReference type="NCBI Taxonomy" id="84632"/>
    <lineage>
        <taxon>Bacteria</taxon>
        <taxon>Bacillati</taxon>
        <taxon>Actinomycetota</taxon>
        <taxon>Actinomycetes</taxon>
        <taxon>Kineosporiales</taxon>
        <taxon>Kineosporiaceae</taxon>
        <taxon>Kineosporia</taxon>
    </lineage>
</organism>
<comment type="caution">
    <text evidence="6">The sequence shown here is derived from an EMBL/GenBank/DDBJ whole genome shotgun (WGS) entry which is preliminary data.</text>
</comment>
<dbReference type="GO" id="GO:0106316">
    <property type="term" value="F:nitrite reductase (NADH) activity"/>
    <property type="evidence" value="ECO:0007669"/>
    <property type="project" value="UniProtKB-EC"/>
</dbReference>